<dbReference type="NCBIfam" id="TIGR00468">
    <property type="entry name" value="pheS"/>
    <property type="match status" value="1"/>
</dbReference>
<keyword evidence="9 13" id="KW-0460">Magnesium</keyword>
<evidence type="ECO:0000259" key="15">
    <source>
        <dbReference type="PROSITE" id="PS50862"/>
    </source>
</evidence>
<keyword evidence="8 13" id="KW-0067">ATP-binding</keyword>
<dbReference type="Proteomes" id="UP001139502">
    <property type="component" value="Unassembled WGS sequence"/>
</dbReference>
<keyword evidence="6 13" id="KW-0479">Metal-binding</keyword>
<protein>
    <recommendedName>
        <fullName evidence="13">Phenylalanine--tRNA ligase alpha subunit</fullName>
        <ecNumber evidence="13">6.1.1.20</ecNumber>
    </recommendedName>
    <alternativeName>
        <fullName evidence="13">Phenylalanyl-tRNA synthetase alpha subunit</fullName>
        <shortName evidence="13">PheRS</shortName>
    </alternativeName>
</protein>
<feature type="domain" description="Aminoacyl-transfer RNA synthetases class-II family profile" evidence="15">
    <location>
        <begin position="148"/>
        <end position="350"/>
    </location>
</feature>
<comment type="caution">
    <text evidence="16">The sequence shown here is derived from an EMBL/GenBank/DDBJ whole genome shotgun (WGS) entry which is preliminary data.</text>
</comment>
<dbReference type="GO" id="GO:0005737">
    <property type="term" value="C:cytoplasm"/>
    <property type="evidence" value="ECO:0007669"/>
    <property type="project" value="UniProtKB-SubCell"/>
</dbReference>
<organism evidence="16 17">
    <name type="scientific">Rothia santali</name>
    <dbReference type="NCBI Taxonomy" id="2949643"/>
    <lineage>
        <taxon>Bacteria</taxon>
        <taxon>Bacillati</taxon>
        <taxon>Actinomycetota</taxon>
        <taxon>Actinomycetes</taxon>
        <taxon>Micrococcales</taxon>
        <taxon>Micrococcaceae</taxon>
        <taxon>Rothia</taxon>
    </lineage>
</organism>
<feature type="binding site" evidence="13">
    <location>
        <position position="294"/>
    </location>
    <ligand>
        <name>Mg(2+)</name>
        <dbReference type="ChEBI" id="CHEBI:18420"/>
        <note>shared with beta subunit</note>
    </ligand>
</feature>
<dbReference type="CDD" id="cd00496">
    <property type="entry name" value="PheRS_alpha_core"/>
    <property type="match status" value="1"/>
</dbReference>
<sequence length="376" mass="42009">MTETSPERAVASPDPEGVLAGMTGVLENDPEHGLERVREALAEEVERALRSIDSETPDFEALKAVRLRFTGEKSAISLVNRQMRALSKEHKKEIGKVLGQSRGRLTQALEAREAVLEEEHAARILVEETVDVTASAGRRGVGGRHPVNTLQERAADVFVAMGWEVEDGPEAESEWYNFDALNFKPDHPARELQDTFFLEPVGAHTVLRTHTSPVQMRSLHRRSLPLYVVCPGRVYRTDELDATHTPVFHQIEGLAVDRGLTMADLKGTLEHFARQMFGPEAMIRLRPNYFPFTEPSAEMDVWHPGAKGGPQWIEWGGCGMVHPNVLRAAGVDPEMYSGFAFGMGIDRTLMFRNGVPDMRDMVEGDIRFSEHFGMEI</sequence>
<dbReference type="AlphaFoldDB" id="A0A9X2H8Y7"/>
<dbReference type="GO" id="GO:0000287">
    <property type="term" value="F:magnesium ion binding"/>
    <property type="evidence" value="ECO:0007669"/>
    <property type="project" value="UniProtKB-UniRule"/>
</dbReference>
<dbReference type="EMBL" id="JANAFB010000007">
    <property type="protein sequence ID" value="MCP3425264.1"/>
    <property type="molecule type" value="Genomic_DNA"/>
</dbReference>
<dbReference type="InterPro" id="IPR022911">
    <property type="entry name" value="Phe_tRNA_ligase_alpha1_bac"/>
</dbReference>
<keyword evidence="7 13" id="KW-0547">Nucleotide-binding</keyword>
<dbReference type="GO" id="GO:0004826">
    <property type="term" value="F:phenylalanine-tRNA ligase activity"/>
    <property type="evidence" value="ECO:0007669"/>
    <property type="project" value="UniProtKB-UniRule"/>
</dbReference>
<dbReference type="InterPro" id="IPR045864">
    <property type="entry name" value="aa-tRNA-synth_II/BPL/LPL"/>
</dbReference>
<evidence type="ECO:0000256" key="6">
    <source>
        <dbReference type="ARBA" id="ARBA00022723"/>
    </source>
</evidence>
<evidence type="ECO:0000256" key="13">
    <source>
        <dbReference type="HAMAP-Rule" id="MF_00281"/>
    </source>
</evidence>
<evidence type="ECO:0000256" key="7">
    <source>
        <dbReference type="ARBA" id="ARBA00022741"/>
    </source>
</evidence>
<evidence type="ECO:0000256" key="14">
    <source>
        <dbReference type="SAM" id="MobiDB-lite"/>
    </source>
</evidence>
<dbReference type="InterPro" id="IPR010978">
    <property type="entry name" value="tRNA-bd_arm"/>
</dbReference>
<evidence type="ECO:0000256" key="2">
    <source>
        <dbReference type="ARBA" id="ARBA00010207"/>
    </source>
</evidence>
<comment type="subcellular location">
    <subcellularLocation>
        <location evidence="1 13">Cytoplasm</location>
    </subcellularLocation>
</comment>
<evidence type="ECO:0000256" key="10">
    <source>
        <dbReference type="ARBA" id="ARBA00022917"/>
    </source>
</evidence>
<dbReference type="PANTHER" id="PTHR11538:SF41">
    <property type="entry name" value="PHENYLALANINE--TRNA LIGASE, MITOCHONDRIAL"/>
    <property type="match status" value="1"/>
</dbReference>
<dbReference type="Pfam" id="PF01409">
    <property type="entry name" value="tRNA-synt_2d"/>
    <property type="match status" value="1"/>
</dbReference>
<dbReference type="FunFam" id="3.30.930.10:FF:000003">
    <property type="entry name" value="Phenylalanine--tRNA ligase alpha subunit"/>
    <property type="match status" value="1"/>
</dbReference>
<evidence type="ECO:0000256" key="12">
    <source>
        <dbReference type="ARBA" id="ARBA00049255"/>
    </source>
</evidence>
<dbReference type="Pfam" id="PF02912">
    <property type="entry name" value="Phe_tRNA-synt_N"/>
    <property type="match status" value="1"/>
</dbReference>
<feature type="region of interest" description="Disordered" evidence="14">
    <location>
        <begin position="1"/>
        <end position="31"/>
    </location>
</feature>
<evidence type="ECO:0000256" key="4">
    <source>
        <dbReference type="ARBA" id="ARBA00022490"/>
    </source>
</evidence>
<dbReference type="InterPro" id="IPR004529">
    <property type="entry name" value="Phe-tRNA-synth_IIc_asu"/>
</dbReference>
<keyword evidence="10 13" id="KW-0648">Protein biosynthesis</keyword>
<dbReference type="SUPFAM" id="SSF46589">
    <property type="entry name" value="tRNA-binding arm"/>
    <property type="match status" value="1"/>
</dbReference>
<evidence type="ECO:0000256" key="3">
    <source>
        <dbReference type="ARBA" id="ARBA00011209"/>
    </source>
</evidence>
<dbReference type="EC" id="6.1.1.20" evidence="13"/>
<keyword evidence="17" id="KW-1185">Reference proteome</keyword>
<dbReference type="PANTHER" id="PTHR11538">
    <property type="entry name" value="PHENYLALANYL-TRNA SYNTHETASE"/>
    <property type="match status" value="1"/>
</dbReference>
<evidence type="ECO:0000256" key="5">
    <source>
        <dbReference type="ARBA" id="ARBA00022598"/>
    </source>
</evidence>
<dbReference type="GO" id="GO:0000049">
    <property type="term" value="F:tRNA binding"/>
    <property type="evidence" value="ECO:0007669"/>
    <property type="project" value="InterPro"/>
</dbReference>
<comment type="similarity">
    <text evidence="2 13">Belongs to the class-II aminoacyl-tRNA synthetase family. Phe-tRNA synthetase alpha subunit type 1 subfamily.</text>
</comment>
<comment type="cofactor">
    <cofactor evidence="13">
        <name>Mg(2+)</name>
        <dbReference type="ChEBI" id="CHEBI:18420"/>
    </cofactor>
    <text evidence="13">Binds 2 magnesium ions per tetramer.</text>
</comment>
<evidence type="ECO:0000256" key="11">
    <source>
        <dbReference type="ARBA" id="ARBA00023146"/>
    </source>
</evidence>
<evidence type="ECO:0000256" key="9">
    <source>
        <dbReference type="ARBA" id="ARBA00022842"/>
    </source>
</evidence>
<reference evidence="16" key="1">
    <citation type="submission" date="2022-06" db="EMBL/GenBank/DDBJ databases">
        <title>Rothia sp. isolated from sandalwood seedling.</title>
        <authorList>
            <person name="Tuikhar N."/>
            <person name="Kirdat K."/>
            <person name="Thorat V."/>
            <person name="Swetha P."/>
            <person name="Padma S."/>
            <person name="Sundararaj R."/>
            <person name="Yadav A."/>
        </authorList>
    </citation>
    <scope>NUCLEOTIDE SEQUENCE</scope>
    <source>
        <strain evidence="16">AR01</strain>
    </source>
</reference>
<dbReference type="Gene3D" id="3.30.930.10">
    <property type="entry name" value="Bira Bifunctional Protein, Domain 2"/>
    <property type="match status" value="1"/>
</dbReference>
<dbReference type="InterPro" id="IPR006195">
    <property type="entry name" value="aa-tRNA-synth_II"/>
</dbReference>
<evidence type="ECO:0000313" key="16">
    <source>
        <dbReference type="EMBL" id="MCP3425264.1"/>
    </source>
</evidence>
<dbReference type="InterPro" id="IPR004188">
    <property type="entry name" value="Phe-tRNA_ligase_II_N"/>
</dbReference>
<dbReference type="HAMAP" id="MF_00281">
    <property type="entry name" value="Phe_tRNA_synth_alpha1"/>
    <property type="match status" value="1"/>
</dbReference>
<comment type="catalytic activity">
    <reaction evidence="12 13">
        <text>tRNA(Phe) + L-phenylalanine + ATP = L-phenylalanyl-tRNA(Phe) + AMP + diphosphate + H(+)</text>
        <dbReference type="Rhea" id="RHEA:19413"/>
        <dbReference type="Rhea" id="RHEA-COMP:9668"/>
        <dbReference type="Rhea" id="RHEA-COMP:9699"/>
        <dbReference type="ChEBI" id="CHEBI:15378"/>
        <dbReference type="ChEBI" id="CHEBI:30616"/>
        <dbReference type="ChEBI" id="CHEBI:33019"/>
        <dbReference type="ChEBI" id="CHEBI:58095"/>
        <dbReference type="ChEBI" id="CHEBI:78442"/>
        <dbReference type="ChEBI" id="CHEBI:78531"/>
        <dbReference type="ChEBI" id="CHEBI:456215"/>
        <dbReference type="EC" id="6.1.1.20"/>
    </reaction>
</comment>
<keyword evidence="4 13" id="KW-0963">Cytoplasm</keyword>
<dbReference type="PROSITE" id="PS50862">
    <property type="entry name" value="AA_TRNA_LIGASE_II"/>
    <property type="match status" value="1"/>
</dbReference>
<gene>
    <name evidence="13 16" type="primary">pheS</name>
    <name evidence="16" type="ORF">NBM05_04280</name>
</gene>
<dbReference type="GO" id="GO:0006432">
    <property type="term" value="P:phenylalanyl-tRNA aminoacylation"/>
    <property type="evidence" value="ECO:0007669"/>
    <property type="project" value="UniProtKB-UniRule"/>
</dbReference>
<keyword evidence="11 13" id="KW-0030">Aminoacyl-tRNA synthetase</keyword>
<comment type="subunit">
    <text evidence="3 13">Tetramer of two alpha and two beta subunits.</text>
</comment>
<dbReference type="SUPFAM" id="SSF55681">
    <property type="entry name" value="Class II aaRS and biotin synthetases"/>
    <property type="match status" value="1"/>
</dbReference>
<accession>A0A9X2H8Y7</accession>
<name>A0A9X2H8Y7_9MICC</name>
<keyword evidence="5 13" id="KW-0436">Ligase</keyword>
<dbReference type="InterPro" id="IPR002319">
    <property type="entry name" value="Phenylalanyl-tRNA_Synthase"/>
</dbReference>
<proteinExistence type="inferred from homology"/>
<evidence type="ECO:0000256" key="1">
    <source>
        <dbReference type="ARBA" id="ARBA00004496"/>
    </source>
</evidence>
<dbReference type="GO" id="GO:0005524">
    <property type="term" value="F:ATP binding"/>
    <property type="evidence" value="ECO:0007669"/>
    <property type="project" value="UniProtKB-UniRule"/>
</dbReference>
<evidence type="ECO:0000313" key="17">
    <source>
        <dbReference type="Proteomes" id="UP001139502"/>
    </source>
</evidence>
<evidence type="ECO:0000256" key="8">
    <source>
        <dbReference type="ARBA" id="ARBA00022840"/>
    </source>
</evidence>